<accession>A0ABS0YY57</accession>
<proteinExistence type="predicted"/>
<gene>
    <name evidence="1" type="ORF">JFN90_21340</name>
</gene>
<protein>
    <submittedName>
        <fullName evidence="1">Uncharacterized protein</fullName>
    </submittedName>
</protein>
<keyword evidence="2" id="KW-1185">Reference proteome</keyword>
<organism evidence="1 2">
    <name type="scientific">Geomonas propionica</name>
    <dbReference type="NCBI Taxonomy" id="2798582"/>
    <lineage>
        <taxon>Bacteria</taxon>
        <taxon>Pseudomonadati</taxon>
        <taxon>Thermodesulfobacteriota</taxon>
        <taxon>Desulfuromonadia</taxon>
        <taxon>Geobacterales</taxon>
        <taxon>Geobacteraceae</taxon>
        <taxon>Geomonas</taxon>
    </lineage>
</organism>
<dbReference type="Proteomes" id="UP000641025">
    <property type="component" value="Unassembled WGS sequence"/>
</dbReference>
<comment type="caution">
    <text evidence="1">The sequence shown here is derived from an EMBL/GenBank/DDBJ whole genome shotgun (WGS) entry which is preliminary data.</text>
</comment>
<evidence type="ECO:0000313" key="1">
    <source>
        <dbReference type="EMBL" id="MBJ6802682.1"/>
    </source>
</evidence>
<reference evidence="1 2" key="1">
    <citation type="submission" date="2020-12" db="EMBL/GenBank/DDBJ databases">
        <title>Geomonas sp. Red259, isolated from paddy soil.</title>
        <authorList>
            <person name="Xu Z."/>
            <person name="Zhang Z."/>
            <person name="Masuda Y."/>
            <person name="Itoh H."/>
            <person name="Senoo K."/>
        </authorList>
    </citation>
    <scope>NUCLEOTIDE SEQUENCE [LARGE SCALE GENOMIC DNA]</scope>
    <source>
        <strain evidence="1 2">Red259</strain>
    </source>
</reference>
<name>A0ABS0YY57_9BACT</name>
<dbReference type="RefSeq" id="WP_199397151.1">
    <property type="nucleotide sequence ID" value="NZ_JAEMHK010000023.1"/>
</dbReference>
<sequence length="137" mass="15271">MNARNPEFGGRVLSLTADELGVVESYSIQKCNQGSDNGEIQVTFDLVAITNGEGDLSRRIVPSKRSLNVVYKLISRQGHWYVLDPPKPMVSRVKLTEALRDAATSMATVVQNPMASQAQKKQHVKYKQELEILQTLK</sequence>
<evidence type="ECO:0000313" key="2">
    <source>
        <dbReference type="Proteomes" id="UP000641025"/>
    </source>
</evidence>
<dbReference type="EMBL" id="JAEMHK010000023">
    <property type="protein sequence ID" value="MBJ6802682.1"/>
    <property type="molecule type" value="Genomic_DNA"/>
</dbReference>